<reference evidence="10 11" key="1">
    <citation type="submission" date="2012-02" db="EMBL/GenBank/DDBJ databases">
        <title>Complete genome sequence of Actinoplanes missouriensis 431 (= NBRC 102363).</title>
        <authorList>
            <person name="Ohnishi Y."/>
            <person name="Ishikawa J."/>
            <person name="Sekine M."/>
            <person name="Hosoyama A."/>
            <person name="Harada T."/>
            <person name="Narita H."/>
            <person name="Hata T."/>
            <person name="Konno Y."/>
            <person name="Tutikane K."/>
            <person name="Fujita N."/>
            <person name="Horinouchi S."/>
            <person name="Hayakawa M."/>
        </authorList>
    </citation>
    <scope>NUCLEOTIDE SEQUENCE [LARGE SCALE GENOMIC DNA]</scope>
    <source>
        <strain evidence="11">ATCC 14538 / DSM 43046 / CBS 188.64 / JCM 3121 / NBRC 102363 / NCIMB 12654 / NRRL B-3342 / UNCC 431</strain>
    </source>
</reference>
<dbReference type="SUPFAM" id="SSF47203">
    <property type="entry name" value="Acyl-CoA dehydrogenase C-terminal domain-like"/>
    <property type="match status" value="1"/>
</dbReference>
<dbReference type="PANTHER" id="PTHR43292:SF3">
    <property type="entry name" value="ACYL-COA DEHYDROGENASE FADE29"/>
    <property type="match status" value="1"/>
</dbReference>
<comment type="cofactor">
    <cofactor evidence="1 6">
        <name>FAD</name>
        <dbReference type="ChEBI" id="CHEBI:57692"/>
    </cofactor>
</comment>
<dbReference type="Pfam" id="PF02770">
    <property type="entry name" value="Acyl-CoA_dh_M"/>
    <property type="match status" value="1"/>
</dbReference>
<dbReference type="InterPro" id="IPR036250">
    <property type="entry name" value="AcylCo_DH-like_C"/>
</dbReference>
<evidence type="ECO:0000256" key="6">
    <source>
        <dbReference type="RuleBase" id="RU362125"/>
    </source>
</evidence>
<dbReference type="OrthoDB" id="2769798at2"/>
<organism evidence="10 11">
    <name type="scientific">Actinoplanes missouriensis (strain ATCC 14538 / DSM 43046 / CBS 188.64 / JCM 3121 / NBRC 102363 / NCIMB 12654 / NRRL B-3342 / UNCC 431)</name>
    <dbReference type="NCBI Taxonomy" id="512565"/>
    <lineage>
        <taxon>Bacteria</taxon>
        <taxon>Bacillati</taxon>
        <taxon>Actinomycetota</taxon>
        <taxon>Actinomycetes</taxon>
        <taxon>Micromonosporales</taxon>
        <taxon>Micromonosporaceae</taxon>
        <taxon>Actinoplanes</taxon>
    </lineage>
</organism>
<feature type="domain" description="Acyl-CoA oxidase/dehydrogenase middle" evidence="8">
    <location>
        <begin position="124"/>
        <end position="216"/>
    </location>
</feature>
<feature type="domain" description="Acyl-CoA dehydrogenase/oxidase N-terminal" evidence="9">
    <location>
        <begin position="11"/>
        <end position="120"/>
    </location>
</feature>
<comment type="similarity">
    <text evidence="2 6">Belongs to the acyl-CoA dehydrogenase family.</text>
</comment>
<dbReference type="InterPro" id="IPR013786">
    <property type="entry name" value="AcylCoA_DH/ox_N"/>
</dbReference>
<dbReference type="eggNOG" id="COG1960">
    <property type="taxonomic scope" value="Bacteria"/>
</dbReference>
<sequence length="370" mass="40253">MNLDLDSAAVSFRDETRDWLTRHVPSEPLPSVDIPEGAAAHREWERLLFDAGLAAVSWPVAYGGRAAPPLHALLFDEEYHEASAPIRIGQNGLFLLAPTLLAHGTPEQCARVLPPMARGETVWAQAWSEPEAGSDLAAIRSRAVRVDGGWSVSGQKTWSSRAAVADRAFGLFRSSPEPHRGLTYLMVDLRSPGVTVRPIRQLDGHSGFAEIFLDDVFVPDADVIGAPGDGWRVAMSTAGHERGLTLRGPGRFTAAAERLVRLWQAEGSECALRDRVADSWIAARAYRMGAYLSLDRPLPPSATKIFWSETDIALHETALEVLGPRAEADPDWTSGYLFALAGAIYAGTNEIQRDILAQRVLGLPRDAGPR</sequence>
<evidence type="ECO:0000256" key="1">
    <source>
        <dbReference type="ARBA" id="ARBA00001974"/>
    </source>
</evidence>
<accession>I0H2A8</accession>
<proteinExistence type="inferred from homology"/>
<name>I0H2A8_ACTM4</name>
<dbReference type="InterPro" id="IPR052161">
    <property type="entry name" value="Mycobact_Acyl-CoA_DH"/>
</dbReference>
<evidence type="ECO:0000256" key="3">
    <source>
        <dbReference type="ARBA" id="ARBA00022630"/>
    </source>
</evidence>
<dbReference type="GO" id="GO:0016627">
    <property type="term" value="F:oxidoreductase activity, acting on the CH-CH group of donors"/>
    <property type="evidence" value="ECO:0007669"/>
    <property type="project" value="InterPro"/>
</dbReference>
<evidence type="ECO:0000256" key="4">
    <source>
        <dbReference type="ARBA" id="ARBA00022827"/>
    </source>
</evidence>
<dbReference type="InterPro" id="IPR006091">
    <property type="entry name" value="Acyl-CoA_Oxase/DH_mid-dom"/>
</dbReference>
<evidence type="ECO:0000256" key="2">
    <source>
        <dbReference type="ARBA" id="ARBA00009347"/>
    </source>
</evidence>
<dbReference type="HOGENOM" id="CLU_018204_9_0_11"/>
<dbReference type="Gene3D" id="1.10.540.10">
    <property type="entry name" value="Acyl-CoA dehydrogenase/oxidase, N-terminal domain"/>
    <property type="match status" value="1"/>
</dbReference>
<dbReference type="STRING" id="512565.AMIS_19250"/>
<dbReference type="InterPro" id="IPR037069">
    <property type="entry name" value="AcylCoA_DH/ox_N_sf"/>
</dbReference>
<feature type="domain" description="Acyl-CoA dehydrogenase/oxidase C-terminal" evidence="7">
    <location>
        <begin position="228"/>
        <end position="361"/>
    </location>
</feature>
<evidence type="ECO:0000313" key="10">
    <source>
        <dbReference type="EMBL" id="BAL87145.1"/>
    </source>
</evidence>
<dbReference type="RefSeq" id="WP_014442040.1">
    <property type="nucleotide sequence ID" value="NC_017093.1"/>
</dbReference>
<evidence type="ECO:0000313" key="11">
    <source>
        <dbReference type="Proteomes" id="UP000007882"/>
    </source>
</evidence>
<gene>
    <name evidence="10" type="ordered locus">AMIS_19250</name>
</gene>
<keyword evidence="4 6" id="KW-0274">FAD</keyword>
<dbReference type="Gene3D" id="1.20.140.10">
    <property type="entry name" value="Butyryl-CoA Dehydrogenase, subunit A, domain 3"/>
    <property type="match status" value="1"/>
</dbReference>
<evidence type="ECO:0000259" key="7">
    <source>
        <dbReference type="Pfam" id="PF00441"/>
    </source>
</evidence>
<keyword evidence="5 6" id="KW-0560">Oxidoreductase</keyword>
<keyword evidence="11" id="KW-1185">Reference proteome</keyword>
<dbReference type="AlphaFoldDB" id="I0H2A8"/>
<dbReference type="GO" id="GO:0005886">
    <property type="term" value="C:plasma membrane"/>
    <property type="evidence" value="ECO:0007669"/>
    <property type="project" value="TreeGrafter"/>
</dbReference>
<dbReference type="Pfam" id="PF00441">
    <property type="entry name" value="Acyl-CoA_dh_1"/>
    <property type="match status" value="1"/>
</dbReference>
<dbReference type="PATRIC" id="fig|512565.3.peg.1938"/>
<dbReference type="PANTHER" id="PTHR43292">
    <property type="entry name" value="ACYL-COA DEHYDROGENASE"/>
    <property type="match status" value="1"/>
</dbReference>
<dbReference type="InterPro" id="IPR009100">
    <property type="entry name" value="AcylCoA_DH/oxidase_NM_dom_sf"/>
</dbReference>
<evidence type="ECO:0000259" key="9">
    <source>
        <dbReference type="Pfam" id="PF02771"/>
    </source>
</evidence>
<dbReference type="Gene3D" id="2.40.110.10">
    <property type="entry name" value="Butyryl-CoA Dehydrogenase, subunit A, domain 2"/>
    <property type="match status" value="1"/>
</dbReference>
<dbReference type="InterPro" id="IPR046373">
    <property type="entry name" value="Acyl-CoA_Oxase/DH_mid-dom_sf"/>
</dbReference>
<dbReference type="EMBL" id="AP012319">
    <property type="protein sequence ID" value="BAL87145.1"/>
    <property type="molecule type" value="Genomic_DNA"/>
</dbReference>
<dbReference type="GO" id="GO:0050660">
    <property type="term" value="F:flavin adenine dinucleotide binding"/>
    <property type="evidence" value="ECO:0007669"/>
    <property type="project" value="InterPro"/>
</dbReference>
<evidence type="ECO:0000256" key="5">
    <source>
        <dbReference type="ARBA" id="ARBA00023002"/>
    </source>
</evidence>
<dbReference type="Proteomes" id="UP000007882">
    <property type="component" value="Chromosome"/>
</dbReference>
<keyword evidence="3 6" id="KW-0285">Flavoprotein</keyword>
<protein>
    <submittedName>
        <fullName evidence="10">Putative acyl-CoA dehydrogenase</fullName>
    </submittedName>
</protein>
<dbReference type="InterPro" id="IPR009075">
    <property type="entry name" value="AcylCo_DH/oxidase_C"/>
</dbReference>
<evidence type="ECO:0000259" key="8">
    <source>
        <dbReference type="Pfam" id="PF02770"/>
    </source>
</evidence>
<dbReference type="KEGG" id="ams:AMIS_19250"/>
<dbReference type="SUPFAM" id="SSF56645">
    <property type="entry name" value="Acyl-CoA dehydrogenase NM domain-like"/>
    <property type="match status" value="1"/>
</dbReference>
<dbReference type="Pfam" id="PF02771">
    <property type="entry name" value="Acyl-CoA_dh_N"/>
    <property type="match status" value="1"/>
</dbReference>